<dbReference type="PROSITE" id="PS51371">
    <property type="entry name" value="CBS"/>
    <property type="match status" value="2"/>
</dbReference>
<dbReference type="GO" id="GO:0031460">
    <property type="term" value="P:glycine betaine transport"/>
    <property type="evidence" value="ECO:0007669"/>
    <property type="project" value="InterPro"/>
</dbReference>
<dbReference type="EC" id="7.6.2.9" evidence="8"/>
<dbReference type="InterPro" id="IPR017871">
    <property type="entry name" value="ABC_transporter-like_CS"/>
</dbReference>
<dbReference type="Pfam" id="PF00005">
    <property type="entry name" value="ABC_tran"/>
    <property type="match status" value="1"/>
</dbReference>
<feature type="compositionally biased region" description="Polar residues" evidence="9">
    <location>
        <begin position="381"/>
        <end position="391"/>
    </location>
</feature>
<keyword evidence="6 7" id="KW-0129">CBS domain</keyword>
<dbReference type="AlphaFoldDB" id="A0A0X8FEF9"/>
<dbReference type="GeneID" id="35766860"/>
<keyword evidence="8" id="KW-0997">Cell inner membrane</keyword>
<dbReference type="PANTHER" id="PTHR43117">
    <property type="entry name" value="OSMOPROTECTANT IMPORT ATP-BINDING PROTEIN OSMV"/>
    <property type="match status" value="1"/>
</dbReference>
<evidence type="ECO:0000256" key="8">
    <source>
        <dbReference type="RuleBase" id="RU369116"/>
    </source>
</evidence>
<sequence>MIEFDQVEKIYPGNVQALKKSSLTINDGEFVCFIGRSGSGKTTALRMINRMHDPSSGDILINGQKTTNLNPVDLRRKIGYVIQQIGLMPHMTIYDNIVTVPRLLKVDEEECKRIAHRLLKRVELPEDFLDRYPSELSGGQQQRVGVIRALAANPEIVLMDEPFGALDPITRDSLQELVKDLQREYGSTFVFVTHDMDEALALADRIAIWRDGDLVQYDTPDNIIQNPADDYVRDFLGEDRLMQARANIITVKEIMNTNPLTISLGKSISDAIRVMRNNRVDSLFVIDDYRHLMGRISLETITHEQSRDASVSAVMDQRTYPVQEDDLVQDTMQRILKGALPNIPVVNSDRQLTGIVTRSALVNFVYDSVWGDDSEEDNSEETVTSQEEGTE</sequence>
<dbReference type="SUPFAM" id="SSF54631">
    <property type="entry name" value="CBS-domain pair"/>
    <property type="match status" value="1"/>
</dbReference>
<keyword evidence="4 8" id="KW-0547">Nucleotide-binding</keyword>
<comment type="catalytic activity">
    <reaction evidence="8">
        <text>a quaternary ammonium(out) + ATP + H2O = a quaternary ammonium(in) + ADP + phosphate + H(+)</text>
        <dbReference type="Rhea" id="RHEA:11036"/>
        <dbReference type="ChEBI" id="CHEBI:15377"/>
        <dbReference type="ChEBI" id="CHEBI:15378"/>
        <dbReference type="ChEBI" id="CHEBI:30616"/>
        <dbReference type="ChEBI" id="CHEBI:35267"/>
        <dbReference type="ChEBI" id="CHEBI:43474"/>
        <dbReference type="ChEBI" id="CHEBI:456216"/>
    </reaction>
</comment>
<gene>
    <name evidence="10" type="ORF">I6G68_05600</name>
</gene>
<evidence type="ECO:0000256" key="4">
    <source>
        <dbReference type="ARBA" id="ARBA00022741"/>
    </source>
</evidence>
<organism evidence="10 11">
    <name type="scientific">Aerococcus urinae</name>
    <dbReference type="NCBI Taxonomy" id="1376"/>
    <lineage>
        <taxon>Bacteria</taxon>
        <taxon>Bacillati</taxon>
        <taxon>Bacillota</taxon>
        <taxon>Bacilli</taxon>
        <taxon>Lactobacillales</taxon>
        <taxon>Aerococcaceae</taxon>
        <taxon>Aerococcus</taxon>
    </lineage>
</organism>
<evidence type="ECO:0000256" key="9">
    <source>
        <dbReference type="SAM" id="MobiDB-lite"/>
    </source>
</evidence>
<dbReference type="NCBIfam" id="TIGR01186">
    <property type="entry name" value="proV"/>
    <property type="match status" value="1"/>
</dbReference>
<dbReference type="GO" id="GO:0005886">
    <property type="term" value="C:plasma membrane"/>
    <property type="evidence" value="ECO:0007669"/>
    <property type="project" value="UniProtKB-SubCell"/>
</dbReference>
<comment type="subunit">
    <text evidence="8">The complex is probably composed of two ATP-binding proteins, two transmembrane proteins and a solute-binding protein.</text>
</comment>
<reference evidence="10 11" key="1">
    <citation type="submission" date="2020-12" db="EMBL/GenBank/DDBJ databases">
        <title>FDA dAtabase for Regulatory Grade micrObial Sequences (FDA-ARGOS): Supporting development and validation of Infectious Disease Dx tests.</title>
        <authorList>
            <person name="Sproer C."/>
            <person name="Gronow S."/>
            <person name="Severitt S."/>
            <person name="Schroder I."/>
            <person name="Tallon L."/>
            <person name="Sadzewicz L."/>
            <person name="Zhao X."/>
            <person name="Boylan J."/>
            <person name="Ott S."/>
            <person name="Bowen H."/>
            <person name="Vavikolanu K."/>
            <person name="Mehta A."/>
            <person name="Aluvathingal J."/>
            <person name="Nadendla S."/>
            <person name="Lowell S."/>
            <person name="Myers T."/>
            <person name="Yan Y."/>
            <person name="Sichtig H."/>
        </authorList>
    </citation>
    <scope>NUCLEOTIDE SEQUENCE [LARGE SCALE GENOMIC DNA]</scope>
    <source>
        <strain evidence="10 11">FDAARGOS_911</strain>
    </source>
</reference>
<feature type="region of interest" description="Disordered" evidence="9">
    <location>
        <begin position="372"/>
        <end position="391"/>
    </location>
</feature>
<keyword evidence="3" id="KW-0677">Repeat</keyword>
<evidence type="ECO:0000256" key="2">
    <source>
        <dbReference type="ARBA" id="ARBA00022448"/>
    </source>
</evidence>
<dbReference type="GO" id="GO:0016887">
    <property type="term" value="F:ATP hydrolysis activity"/>
    <property type="evidence" value="ECO:0007669"/>
    <property type="project" value="UniProtKB-UniRule"/>
</dbReference>
<comment type="similarity">
    <text evidence="1 8">Belongs to the ABC transporter superfamily.</text>
</comment>
<dbReference type="PROSITE" id="PS00211">
    <property type="entry name" value="ABC_TRANSPORTER_1"/>
    <property type="match status" value="1"/>
</dbReference>
<dbReference type="InterPro" id="IPR027417">
    <property type="entry name" value="P-loop_NTPase"/>
</dbReference>
<keyword evidence="5 8" id="KW-0067">ATP-binding</keyword>
<evidence type="ECO:0000313" key="11">
    <source>
        <dbReference type="Proteomes" id="UP000594771"/>
    </source>
</evidence>
<dbReference type="RefSeq" id="WP_060778258.1">
    <property type="nucleotide sequence ID" value="NZ_CAJHLF010000002.1"/>
</dbReference>
<name>A0A0X8FEF9_9LACT</name>
<protein>
    <recommendedName>
        <fullName evidence="8">Quaternary amine transport ATP-binding protein</fullName>
        <ecNumber evidence="8">7.6.2.9</ecNumber>
    </recommendedName>
</protein>
<dbReference type="Pfam" id="PF00571">
    <property type="entry name" value="CBS"/>
    <property type="match status" value="2"/>
</dbReference>
<dbReference type="Gene3D" id="3.10.580.10">
    <property type="entry name" value="CBS-domain"/>
    <property type="match status" value="1"/>
</dbReference>
<dbReference type="Proteomes" id="UP000594771">
    <property type="component" value="Chromosome"/>
</dbReference>
<dbReference type="PANTHER" id="PTHR43117:SF3">
    <property type="entry name" value="CHOLINE TRANSPORT ATP-BINDING PROTEIN OPUBA"/>
    <property type="match status" value="1"/>
</dbReference>
<comment type="subcellular location">
    <subcellularLocation>
        <location evidence="8">Cell inner membrane</location>
        <topology evidence="8">Peripheral membrane protein</topology>
    </subcellularLocation>
</comment>
<dbReference type="KEGG" id="aun:AWM73_04455"/>
<evidence type="ECO:0000256" key="1">
    <source>
        <dbReference type="ARBA" id="ARBA00005417"/>
    </source>
</evidence>
<dbReference type="SMART" id="SM00116">
    <property type="entry name" value="CBS"/>
    <property type="match status" value="2"/>
</dbReference>
<evidence type="ECO:0000256" key="3">
    <source>
        <dbReference type="ARBA" id="ARBA00022737"/>
    </source>
</evidence>
<evidence type="ECO:0000256" key="7">
    <source>
        <dbReference type="PROSITE-ProRule" id="PRU00703"/>
    </source>
</evidence>
<dbReference type="OrthoDB" id="9802264at2"/>
<dbReference type="InterPro" id="IPR003593">
    <property type="entry name" value="AAA+_ATPase"/>
</dbReference>
<dbReference type="GO" id="GO:0006865">
    <property type="term" value="P:amino acid transport"/>
    <property type="evidence" value="ECO:0007669"/>
    <property type="project" value="UniProtKB-UniRule"/>
</dbReference>
<dbReference type="InterPro" id="IPR003439">
    <property type="entry name" value="ABC_transporter-like_ATP-bd"/>
</dbReference>
<dbReference type="Gene3D" id="3.40.50.300">
    <property type="entry name" value="P-loop containing nucleotide triphosphate hydrolases"/>
    <property type="match status" value="1"/>
</dbReference>
<evidence type="ECO:0000256" key="6">
    <source>
        <dbReference type="ARBA" id="ARBA00023122"/>
    </source>
</evidence>
<keyword evidence="8" id="KW-1003">Cell membrane</keyword>
<dbReference type="InterPro" id="IPR000644">
    <property type="entry name" value="CBS_dom"/>
</dbReference>
<dbReference type="FunFam" id="3.40.50.300:FF:000425">
    <property type="entry name" value="Probable ABC transporter, ATP-binding subunit"/>
    <property type="match status" value="1"/>
</dbReference>
<dbReference type="InterPro" id="IPR046342">
    <property type="entry name" value="CBS_dom_sf"/>
</dbReference>
<keyword evidence="8" id="KW-0472">Membrane</keyword>
<dbReference type="GO" id="GO:0005524">
    <property type="term" value="F:ATP binding"/>
    <property type="evidence" value="ECO:0007669"/>
    <property type="project" value="UniProtKB-UniRule"/>
</dbReference>
<dbReference type="EMBL" id="CP065662">
    <property type="protein sequence ID" value="QPS00872.1"/>
    <property type="molecule type" value="Genomic_DNA"/>
</dbReference>
<dbReference type="SMART" id="SM00382">
    <property type="entry name" value="AAA"/>
    <property type="match status" value="1"/>
</dbReference>
<evidence type="ECO:0000313" key="10">
    <source>
        <dbReference type="EMBL" id="QPS00872.1"/>
    </source>
</evidence>
<dbReference type="SUPFAM" id="SSF52540">
    <property type="entry name" value="P-loop containing nucleoside triphosphate hydrolases"/>
    <property type="match status" value="1"/>
</dbReference>
<proteinExistence type="inferred from homology"/>
<evidence type="ECO:0000256" key="5">
    <source>
        <dbReference type="ARBA" id="ARBA00022840"/>
    </source>
</evidence>
<accession>A0A0X8FEF9</accession>
<dbReference type="PROSITE" id="PS50893">
    <property type="entry name" value="ABC_TRANSPORTER_2"/>
    <property type="match status" value="1"/>
</dbReference>
<keyword evidence="2 8" id="KW-0813">Transport</keyword>
<dbReference type="GO" id="GO:0015418">
    <property type="term" value="F:ABC-type quaternary ammonium compound transporting activity"/>
    <property type="evidence" value="ECO:0007669"/>
    <property type="project" value="UniProtKB-EC"/>
</dbReference>
<dbReference type="InterPro" id="IPR005892">
    <property type="entry name" value="Gly-betaine_transp_ATP-bd"/>
</dbReference>